<name>A0ABT4IDZ7_9EURY</name>
<comment type="caution">
    <text evidence="2">The sequence shown here is derived from an EMBL/GenBank/DDBJ whole genome shotgun (WGS) entry which is preliminary data.</text>
</comment>
<organism evidence="2 3">
    <name type="scientific">Methanocorpusculum petauri</name>
    <dbReference type="NCBI Taxonomy" id="3002863"/>
    <lineage>
        <taxon>Archaea</taxon>
        <taxon>Methanobacteriati</taxon>
        <taxon>Methanobacteriota</taxon>
        <taxon>Stenosarchaea group</taxon>
        <taxon>Methanomicrobia</taxon>
        <taxon>Methanomicrobiales</taxon>
        <taxon>Methanocorpusculaceae</taxon>
        <taxon>Methanocorpusculum</taxon>
    </lineage>
</organism>
<reference evidence="2" key="1">
    <citation type="submission" date="2022-12" db="EMBL/GenBank/DDBJ databases">
        <title>Isolation and characterisation of novel Methanocorpusculum spp. from native Australian herbivores indicates the genus is ancestrally host-associated.</title>
        <authorList>
            <person name="Volmer J.G."/>
            <person name="Soo R.M."/>
            <person name="Evans P.N."/>
            <person name="Hoedt E.C."/>
            <person name="Astorga Alsina A.L."/>
            <person name="Woodcroft B.J."/>
            <person name="Tyson G.W."/>
            <person name="Hugenholtz P."/>
            <person name="Morrison M."/>
        </authorList>
    </citation>
    <scope>NUCLEOTIDE SEQUENCE</scope>
    <source>
        <strain evidence="2">MG</strain>
    </source>
</reference>
<accession>A0ABT4IDZ7</accession>
<evidence type="ECO:0000313" key="3">
    <source>
        <dbReference type="Proteomes" id="UP001141422"/>
    </source>
</evidence>
<protein>
    <submittedName>
        <fullName evidence="2">ImmA/IrrE family metallo-endopeptidase</fullName>
    </submittedName>
</protein>
<gene>
    <name evidence="2" type="ORF">O0S10_01800</name>
</gene>
<dbReference type="RefSeq" id="WP_268924185.1">
    <property type="nucleotide sequence ID" value="NZ_JAPTGB010000003.1"/>
</dbReference>
<dbReference type="InterPro" id="IPR010359">
    <property type="entry name" value="IrrE_HExxH"/>
</dbReference>
<proteinExistence type="predicted"/>
<sequence length="381" mass="44610">MENKSNIAYTKDDLRKYYLGDLKDILKNHEKNRQCLENGSGQEKNYFVPCPSTSSYDMMCKLQKCHSLDSHSQDTLDLIANAVFGNESITEDQIQFVTDACNTCNFETLFWSLVSHFEQIYSSKKNELKFLSRYSRVMDIHAENLDVPYVYVDELVGSALFGSLSTMCFWSEYQQDEVAWNFCYSHLRHVLYQQGCRGILPKEEVIALWKNLVKTDPHLLQIASDTFWVSIAFAIAHELAHIYLNHQADYTDKEKTYSQEFEADAVAYDLVLNKIMYQKSHGVTSDWDVYHEYTYLAPLVFLEFFNLITYTEFGVENNDTASNYPSIQLRMDKLLEMVKDPVYQFDTEEGNDLCNCYLDIADYYKERLQSQITEWKEMRKS</sequence>
<dbReference type="EMBL" id="JAPTGB010000003">
    <property type="protein sequence ID" value="MCZ0859961.1"/>
    <property type="molecule type" value="Genomic_DNA"/>
</dbReference>
<dbReference type="Pfam" id="PF06114">
    <property type="entry name" value="Peptidase_M78"/>
    <property type="match status" value="1"/>
</dbReference>
<evidence type="ECO:0000313" key="2">
    <source>
        <dbReference type="EMBL" id="MCZ0859961.1"/>
    </source>
</evidence>
<dbReference type="Proteomes" id="UP001141422">
    <property type="component" value="Unassembled WGS sequence"/>
</dbReference>
<keyword evidence="3" id="KW-1185">Reference proteome</keyword>
<feature type="domain" description="IrrE N-terminal-like" evidence="1">
    <location>
        <begin position="232"/>
        <end position="278"/>
    </location>
</feature>
<evidence type="ECO:0000259" key="1">
    <source>
        <dbReference type="Pfam" id="PF06114"/>
    </source>
</evidence>